<dbReference type="SUPFAM" id="SSF52799">
    <property type="entry name" value="(Phosphotyrosine protein) phosphatases II"/>
    <property type="match status" value="1"/>
</dbReference>
<dbReference type="Pfam" id="PF13350">
    <property type="entry name" value="Y_phosphatase3"/>
    <property type="match status" value="1"/>
</dbReference>
<evidence type="ECO:0008006" key="3">
    <source>
        <dbReference type="Google" id="ProtNLM"/>
    </source>
</evidence>
<dbReference type="AlphaFoldDB" id="A0AAD9MK83"/>
<dbReference type="Proteomes" id="UP001255856">
    <property type="component" value="Unassembled WGS sequence"/>
</dbReference>
<name>A0AAD9MK83_PROWI</name>
<sequence length="331" mass="35610">MDRPASSSSFASAKTSCTADERGEACAAALSRLKHVHNARDLAEALPGVIKPGRLFRSGSPAAASEADALVLRRDLAIQCFVDFRSSAEHKEDRSWPHLLSEGVIKTYDASGGVEEETLDSFPGLVQEDEAPLPPAELHRLSLLERSKFIRGLLPHLPYWTVAAAAWYKLIGDEQGMRGAIVPVLNEGGLLLIYQILLETSGAELARTLGILLDAAQRRRPALFFCKLGKDRTGTAAALALAACGASRDEIVADYARSHGLHEVALGGIEKMDDTQGMDASIFESAPPEAMHALINYAEQTYGGLRAYMAKIGFGPDKQDALRAALSQGDW</sequence>
<organism evidence="1 2">
    <name type="scientific">Prototheca wickerhamii</name>
    <dbReference type="NCBI Taxonomy" id="3111"/>
    <lineage>
        <taxon>Eukaryota</taxon>
        <taxon>Viridiplantae</taxon>
        <taxon>Chlorophyta</taxon>
        <taxon>core chlorophytes</taxon>
        <taxon>Trebouxiophyceae</taxon>
        <taxon>Chlorellales</taxon>
        <taxon>Chlorellaceae</taxon>
        <taxon>Prototheca</taxon>
    </lineage>
</organism>
<dbReference type="EMBL" id="JASFZW010000006">
    <property type="protein sequence ID" value="KAK2077655.1"/>
    <property type="molecule type" value="Genomic_DNA"/>
</dbReference>
<dbReference type="GO" id="GO:0004721">
    <property type="term" value="F:phosphoprotein phosphatase activity"/>
    <property type="evidence" value="ECO:0007669"/>
    <property type="project" value="InterPro"/>
</dbReference>
<evidence type="ECO:0000313" key="1">
    <source>
        <dbReference type="EMBL" id="KAK2077655.1"/>
    </source>
</evidence>
<comment type="caution">
    <text evidence="1">The sequence shown here is derived from an EMBL/GenBank/DDBJ whole genome shotgun (WGS) entry which is preliminary data.</text>
</comment>
<proteinExistence type="predicted"/>
<dbReference type="Gene3D" id="3.90.190.10">
    <property type="entry name" value="Protein tyrosine phosphatase superfamily"/>
    <property type="match status" value="1"/>
</dbReference>
<dbReference type="InterPro" id="IPR026893">
    <property type="entry name" value="Tyr/Ser_Pase_IphP-type"/>
</dbReference>
<gene>
    <name evidence="1" type="ORF">QBZ16_004501</name>
</gene>
<dbReference type="InterPro" id="IPR029021">
    <property type="entry name" value="Prot-tyrosine_phosphatase-like"/>
</dbReference>
<reference evidence="1" key="1">
    <citation type="submission" date="2021-01" db="EMBL/GenBank/DDBJ databases">
        <authorList>
            <person name="Eckstrom K.M.E."/>
        </authorList>
    </citation>
    <scope>NUCLEOTIDE SEQUENCE</scope>
    <source>
        <strain evidence="1">UVCC 0001</strain>
    </source>
</reference>
<evidence type="ECO:0000313" key="2">
    <source>
        <dbReference type="Proteomes" id="UP001255856"/>
    </source>
</evidence>
<keyword evidence="2" id="KW-1185">Reference proteome</keyword>
<accession>A0AAD9MK83</accession>
<protein>
    <recommendedName>
        <fullName evidence="3">Tyrosine specific protein phosphatases domain-containing protein</fullName>
    </recommendedName>
</protein>